<dbReference type="PANTHER" id="PTHR39179">
    <property type="entry name" value="SPORE COAT PROTEIN I"/>
    <property type="match status" value="1"/>
</dbReference>
<protein>
    <recommendedName>
        <fullName evidence="1">Aminoglycoside phosphotransferase domain-containing protein</fullName>
    </recommendedName>
</protein>
<evidence type="ECO:0000259" key="1">
    <source>
        <dbReference type="Pfam" id="PF01636"/>
    </source>
</evidence>
<proteinExistence type="predicted"/>
<evidence type="ECO:0000313" key="2">
    <source>
        <dbReference type="EMBL" id="MBP2256626.1"/>
    </source>
</evidence>
<evidence type="ECO:0000313" key="3">
    <source>
        <dbReference type="Proteomes" id="UP001519294"/>
    </source>
</evidence>
<feature type="domain" description="Aminoglycoside phosphotransferase" evidence="1">
    <location>
        <begin position="35"/>
        <end position="236"/>
    </location>
</feature>
<sequence>MNKFKQRDEVLKARLSSFLRKEGELTVQRITPIKNHVFYIESALGKALILKSYRKLKVIEQQWHFFEQLQASFVIPFIKYPNGKKTITDGNYFWTIAPFVRGRQLDYQHKKDRITAIKTLHAFHKKANHIYFPNQIKKDLFILRWKHRLAAFKKTEHVFQKNGFEMLYKDMVTTMHYYLKTAENLSWDKNEKDANIHGKWIHGDVASHNFIQNEQTYMIDFDLLSCGTQLYDYIQLGQRFLPYINWDLNELCSYQMVKDKNQKKWLTSIMIPSDMIREWMFFLSYGSSFARKQYLSQMEKTWGKRQFFLKNAKSMLKSL</sequence>
<dbReference type="EMBL" id="JAGIKX010000002">
    <property type="protein sequence ID" value="MBP2256626.1"/>
    <property type="molecule type" value="Genomic_DNA"/>
</dbReference>
<dbReference type="PANTHER" id="PTHR39179:SF3">
    <property type="entry name" value="COTS-RELATED PROTEIN"/>
    <property type="match status" value="1"/>
</dbReference>
<comment type="caution">
    <text evidence="2">The sequence shown here is derived from an EMBL/GenBank/DDBJ whole genome shotgun (WGS) entry which is preliminary data.</text>
</comment>
<accession>A0ABS4S556</accession>
<dbReference type="RefSeq" id="WP_029271304.1">
    <property type="nucleotide sequence ID" value="NZ_JAGIKX010000002.1"/>
</dbReference>
<dbReference type="SUPFAM" id="SSF56112">
    <property type="entry name" value="Protein kinase-like (PK-like)"/>
    <property type="match status" value="1"/>
</dbReference>
<dbReference type="Pfam" id="PF01636">
    <property type="entry name" value="APH"/>
    <property type="match status" value="1"/>
</dbReference>
<reference evidence="2 3" key="1">
    <citation type="submission" date="2021-03" db="EMBL/GenBank/DDBJ databases">
        <title>Genomic Encyclopedia of Type Strains, Phase IV (KMG-IV): sequencing the most valuable type-strain genomes for metagenomic binning, comparative biology and taxonomic classification.</title>
        <authorList>
            <person name="Goeker M."/>
        </authorList>
    </citation>
    <scope>NUCLEOTIDE SEQUENCE [LARGE SCALE GENOMIC DNA]</scope>
    <source>
        <strain evidence="2 3">DSM 25790</strain>
    </source>
</reference>
<name>A0ABS4S556_9BACI</name>
<gene>
    <name evidence="2" type="ORF">J2Z81_000559</name>
</gene>
<dbReference type="InterPro" id="IPR011009">
    <property type="entry name" value="Kinase-like_dom_sf"/>
</dbReference>
<organism evidence="2 3">
    <name type="scientific">Virgibacillus alimentarius</name>
    <dbReference type="NCBI Taxonomy" id="698769"/>
    <lineage>
        <taxon>Bacteria</taxon>
        <taxon>Bacillati</taxon>
        <taxon>Bacillota</taxon>
        <taxon>Bacilli</taxon>
        <taxon>Bacillales</taxon>
        <taxon>Bacillaceae</taxon>
        <taxon>Virgibacillus</taxon>
    </lineage>
</organism>
<dbReference type="Gene3D" id="3.90.1200.10">
    <property type="match status" value="1"/>
</dbReference>
<dbReference type="InterPro" id="IPR002575">
    <property type="entry name" value="Aminoglycoside_PTrfase"/>
</dbReference>
<dbReference type="InterPro" id="IPR047175">
    <property type="entry name" value="CotS-like"/>
</dbReference>
<keyword evidence="3" id="KW-1185">Reference proteome</keyword>
<dbReference type="Proteomes" id="UP001519294">
    <property type="component" value="Unassembled WGS sequence"/>
</dbReference>